<keyword evidence="2 7" id="KW-0479">Metal-binding</keyword>
<reference evidence="9" key="1">
    <citation type="journal article" date="2014" name="Int. J. Syst. Evol. Microbiol.">
        <title>Complete genome sequence of Corynebacterium casei LMG S-19264T (=DSM 44701T), isolated from a smear-ripened cheese.</title>
        <authorList>
            <consortium name="US DOE Joint Genome Institute (JGI-PGF)"/>
            <person name="Walter F."/>
            <person name="Albersmeier A."/>
            <person name="Kalinowski J."/>
            <person name="Ruckert C."/>
        </authorList>
    </citation>
    <scope>NUCLEOTIDE SEQUENCE</scope>
    <source>
        <strain evidence="9">CCM 7086</strain>
    </source>
</reference>
<keyword evidence="3 7" id="KW-0847">Vitamin C</keyword>
<dbReference type="AlphaFoldDB" id="A0A8J2UK00"/>
<dbReference type="GO" id="GO:0005506">
    <property type="term" value="F:iron ion binding"/>
    <property type="evidence" value="ECO:0007669"/>
    <property type="project" value="UniProtKB-UniRule"/>
</dbReference>
<dbReference type="GO" id="GO:0006974">
    <property type="term" value="P:DNA damage response"/>
    <property type="evidence" value="ECO:0007669"/>
    <property type="project" value="TreeGrafter"/>
</dbReference>
<evidence type="ECO:0000256" key="7">
    <source>
        <dbReference type="HAMAP-Rule" id="MF_00657"/>
    </source>
</evidence>
<dbReference type="Gene3D" id="2.60.120.620">
    <property type="entry name" value="q2cbj1_9rhob like domain"/>
    <property type="match status" value="1"/>
</dbReference>
<evidence type="ECO:0000256" key="5">
    <source>
        <dbReference type="ARBA" id="ARBA00023002"/>
    </source>
</evidence>
<reference evidence="9" key="2">
    <citation type="submission" date="2020-09" db="EMBL/GenBank/DDBJ databases">
        <authorList>
            <person name="Sun Q."/>
            <person name="Sedlacek I."/>
        </authorList>
    </citation>
    <scope>NUCLEOTIDE SEQUENCE</scope>
    <source>
        <strain evidence="9">CCM 7086</strain>
    </source>
</reference>
<evidence type="ECO:0000256" key="6">
    <source>
        <dbReference type="ARBA" id="ARBA00023004"/>
    </source>
</evidence>
<dbReference type="HAMAP" id="MF_00657">
    <property type="entry name" value="Hydroxyl_YbiX"/>
    <property type="match status" value="1"/>
</dbReference>
<dbReference type="InterPro" id="IPR006620">
    <property type="entry name" value="Pro_4_hyd_alph"/>
</dbReference>
<comment type="cofactor">
    <cofactor evidence="7">
        <name>Fe(2+)</name>
        <dbReference type="ChEBI" id="CHEBI:29033"/>
    </cofactor>
    <text evidence="7">Binds 1 Fe(2+) ion per subunit.</text>
</comment>
<dbReference type="InterPro" id="IPR041097">
    <property type="entry name" value="PKHD_C"/>
</dbReference>
<comment type="caution">
    <text evidence="9">The sequence shown here is derived from an EMBL/GenBank/DDBJ whole genome shotgun (WGS) entry which is preliminary data.</text>
</comment>
<dbReference type="NCBIfam" id="NF003975">
    <property type="entry name" value="PRK05467.1-4"/>
    <property type="match status" value="1"/>
</dbReference>
<dbReference type="NCBIfam" id="NF003974">
    <property type="entry name" value="PRK05467.1-3"/>
    <property type="match status" value="1"/>
</dbReference>
<name>A0A8J2UK00_9BURK</name>
<proteinExistence type="inferred from homology"/>
<keyword evidence="6 7" id="KW-0408">Iron</keyword>
<evidence type="ECO:0000313" key="9">
    <source>
        <dbReference type="EMBL" id="GGC00924.1"/>
    </source>
</evidence>
<dbReference type="PROSITE" id="PS51471">
    <property type="entry name" value="FE2OG_OXY"/>
    <property type="match status" value="1"/>
</dbReference>
<dbReference type="Proteomes" id="UP000620266">
    <property type="component" value="Unassembled WGS sequence"/>
</dbReference>
<feature type="binding site" evidence="7">
    <location>
        <position position="159"/>
    </location>
    <ligand>
        <name>Fe cation</name>
        <dbReference type="ChEBI" id="CHEBI:24875"/>
    </ligand>
</feature>
<keyword evidence="4 7" id="KW-0223">Dioxygenase</keyword>
<evidence type="ECO:0000256" key="1">
    <source>
        <dbReference type="ARBA" id="ARBA00001961"/>
    </source>
</evidence>
<evidence type="ECO:0000259" key="8">
    <source>
        <dbReference type="PROSITE" id="PS51471"/>
    </source>
</evidence>
<dbReference type="InterPro" id="IPR023550">
    <property type="entry name" value="PKHD_hydroxylase"/>
</dbReference>
<feature type="binding site" evidence="7">
    <location>
        <position position="169"/>
    </location>
    <ligand>
        <name>2-oxoglutarate</name>
        <dbReference type="ChEBI" id="CHEBI:16810"/>
    </ligand>
</feature>
<dbReference type="PANTHER" id="PTHR41536">
    <property type="entry name" value="PKHD-TYPE HYDROXYLASE YBIX"/>
    <property type="match status" value="1"/>
</dbReference>
<dbReference type="Pfam" id="PF13640">
    <property type="entry name" value="2OG-FeII_Oxy_3"/>
    <property type="match status" value="1"/>
</dbReference>
<evidence type="ECO:0000256" key="2">
    <source>
        <dbReference type="ARBA" id="ARBA00022723"/>
    </source>
</evidence>
<dbReference type="GO" id="GO:0016706">
    <property type="term" value="F:2-oxoglutarate-dependent dioxygenase activity"/>
    <property type="evidence" value="ECO:0007669"/>
    <property type="project" value="UniProtKB-UniRule"/>
</dbReference>
<dbReference type="GO" id="GO:0031418">
    <property type="term" value="F:L-ascorbic acid binding"/>
    <property type="evidence" value="ECO:0007669"/>
    <property type="project" value="UniProtKB-KW"/>
</dbReference>
<dbReference type="RefSeq" id="WP_188394891.1">
    <property type="nucleotide sequence ID" value="NZ_BMCG01000002.1"/>
</dbReference>
<dbReference type="SMART" id="SM00702">
    <property type="entry name" value="P4Hc"/>
    <property type="match status" value="1"/>
</dbReference>
<dbReference type="Pfam" id="PF18331">
    <property type="entry name" value="PKHD_C"/>
    <property type="match status" value="1"/>
</dbReference>
<accession>A0A8J2UK00</accession>
<feature type="binding site" evidence="7">
    <location>
        <position position="96"/>
    </location>
    <ligand>
        <name>Fe cation</name>
        <dbReference type="ChEBI" id="CHEBI:24875"/>
    </ligand>
</feature>
<dbReference type="GO" id="GO:0006879">
    <property type="term" value="P:intracellular iron ion homeostasis"/>
    <property type="evidence" value="ECO:0007669"/>
    <property type="project" value="TreeGrafter"/>
</dbReference>
<dbReference type="InterPro" id="IPR044862">
    <property type="entry name" value="Pro_4_hyd_alph_FE2OG_OXY"/>
</dbReference>
<dbReference type="EMBL" id="BMCG01000002">
    <property type="protein sequence ID" value="GGC00924.1"/>
    <property type="molecule type" value="Genomic_DNA"/>
</dbReference>
<gene>
    <name evidence="9" type="ORF">GCM10007205_07730</name>
</gene>
<organism evidence="9 10">
    <name type="scientific">Oxalicibacterium flavum</name>
    <dbReference type="NCBI Taxonomy" id="179467"/>
    <lineage>
        <taxon>Bacteria</taxon>
        <taxon>Pseudomonadati</taxon>
        <taxon>Pseudomonadota</taxon>
        <taxon>Betaproteobacteria</taxon>
        <taxon>Burkholderiales</taxon>
        <taxon>Oxalobacteraceae</taxon>
        <taxon>Oxalicibacterium</taxon>
    </lineage>
</organism>
<keyword evidence="5 7" id="KW-0560">Oxidoreductase</keyword>
<feature type="domain" description="Fe2OG dioxygenase" evidence="8">
    <location>
        <begin position="78"/>
        <end position="178"/>
    </location>
</feature>
<keyword evidence="10" id="KW-1185">Reference proteome</keyword>
<evidence type="ECO:0000256" key="3">
    <source>
        <dbReference type="ARBA" id="ARBA00022896"/>
    </source>
</evidence>
<comment type="cofactor">
    <cofactor evidence="1 7">
        <name>L-ascorbate</name>
        <dbReference type="ChEBI" id="CHEBI:38290"/>
    </cofactor>
</comment>
<dbReference type="SUPFAM" id="SSF51197">
    <property type="entry name" value="Clavaminate synthase-like"/>
    <property type="match status" value="1"/>
</dbReference>
<feature type="binding site" evidence="7">
    <location>
        <position position="98"/>
    </location>
    <ligand>
        <name>Fe cation</name>
        <dbReference type="ChEBI" id="CHEBI:24875"/>
    </ligand>
</feature>
<evidence type="ECO:0000256" key="4">
    <source>
        <dbReference type="ARBA" id="ARBA00022964"/>
    </source>
</evidence>
<dbReference type="PANTHER" id="PTHR41536:SF1">
    <property type="entry name" value="PKHD-TYPE HYDROXYLASE YBIX"/>
    <property type="match status" value="1"/>
</dbReference>
<sequence length="226" mass="24962">MMLEIPGFLTPEQAEQFRDALLRQEWHDGRNTAGHMAARAKNNRQLAADDPVAQQLSDFILGALGNNPLFLSSALPLKVVPPMFNRYEGGGTYGDHVDGAIRSVPGTPHRVRTDISCTLFLSEPDSYHGGELVVSDTYGRHAVKLKAGDMVLYPGTSLHHVTPVTRGVRLAAFFWVQSLVRDDTQRTMLFELDTAIQQLSADAPDNPAVLKLSGVYHNLLRQWSDT</sequence>
<dbReference type="Gene3D" id="4.10.860.20">
    <property type="entry name" value="Rabenosyn, Rab binding domain"/>
    <property type="match status" value="1"/>
</dbReference>
<dbReference type="InterPro" id="IPR005123">
    <property type="entry name" value="Oxoglu/Fe-dep_dioxygenase_dom"/>
</dbReference>
<protein>
    <submittedName>
        <fullName evidence="9">PKHD-type hydroxylase</fullName>
    </submittedName>
</protein>
<evidence type="ECO:0000313" key="10">
    <source>
        <dbReference type="Proteomes" id="UP000620266"/>
    </source>
</evidence>